<dbReference type="AlphaFoldDB" id="A0A4R5NAL1"/>
<keyword evidence="1" id="KW-0812">Transmembrane</keyword>
<sequence length="118" mass="13159">MEERKDLEREIGIILRIGVLLSVIVMILGFSLYLLSGAHTGFKYNTWPTNFGTIVLSSLRLKPGALMMLGLFLLILTPILRVIASIISFARIKDWQYVIITSIVLFILIIAISIGALI</sequence>
<dbReference type="EMBL" id="PUFI01000005">
    <property type="protein sequence ID" value="TDG69553.1"/>
    <property type="molecule type" value="Genomic_DNA"/>
</dbReference>
<reference evidence="2 3" key="1">
    <citation type="journal article" date="2019" name="Appl. Microbiol. Biotechnol.">
        <title>Uncovering carbohydrate metabolism through a genotype-phenotype association study of 56 lactic acid bacteria genomes.</title>
        <authorList>
            <person name="Buron-Moles G."/>
            <person name="Chailyan A."/>
            <person name="Dolejs I."/>
            <person name="Forster J."/>
            <person name="Miks M.H."/>
        </authorList>
    </citation>
    <scope>NUCLEOTIDE SEQUENCE [LARGE SCALE GENOMIC DNA]</scope>
    <source>
        <strain evidence="2 3">ATCC 700006</strain>
    </source>
</reference>
<comment type="caution">
    <text evidence="2">The sequence shown here is derived from an EMBL/GenBank/DDBJ whole genome shotgun (WGS) entry which is preliminary data.</text>
</comment>
<gene>
    <name evidence="2" type="ORF">C5L23_001015</name>
</gene>
<feature type="transmembrane region" description="Helical" evidence="1">
    <location>
        <begin position="65"/>
        <end position="90"/>
    </location>
</feature>
<dbReference type="RefSeq" id="WP_010007204.1">
    <property type="nucleotide sequence ID" value="NZ_JAGYGP010000001.1"/>
</dbReference>
<dbReference type="Pfam" id="PF07843">
    <property type="entry name" value="DUF1634"/>
    <property type="match status" value="1"/>
</dbReference>
<evidence type="ECO:0000313" key="2">
    <source>
        <dbReference type="EMBL" id="TDG69553.1"/>
    </source>
</evidence>
<evidence type="ECO:0000256" key="1">
    <source>
        <dbReference type="SAM" id="Phobius"/>
    </source>
</evidence>
<evidence type="ECO:0000313" key="3">
    <source>
        <dbReference type="Proteomes" id="UP000295681"/>
    </source>
</evidence>
<accession>A0A4R5NAL1</accession>
<proteinExistence type="predicted"/>
<keyword evidence="1" id="KW-0472">Membrane</keyword>
<evidence type="ECO:0008006" key="4">
    <source>
        <dbReference type="Google" id="ProtNLM"/>
    </source>
</evidence>
<dbReference type="InterPro" id="IPR012861">
    <property type="entry name" value="DUF1634"/>
</dbReference>
<dbReference type="Proteomes" id="UP000295681">
    <property type="component" value="Unassembled WGS sequence"/>
</dbReference>
<keyword evidence="1" id="KW-1133">Transmembrane helix</keyword>
<organism evidence="2 3">
    <name type="scientific">Leuconostoc fallax</name>
    <dbReference type="NCBI Taxonomy" id="1251"/>
    <lineage>
        <taxon>Bacteria</taxon>
        <taxon>Bacillati</taxon>
        <taxon>Bacillota</taxon>
        <taxon>Bacilli</taxon>
        <taxon>Lactobacillales</taxon>
        <taxon>Lactobacillaceae</taxon>
        <taxon>Leuconostoc</taxon>
    </lineage>
</organism>
<feature type="transmembrane region" description="Helical" evidence="1">
    <location>
        <begin position="12"/>
        <end position="35"/>
    </location>
</feature>
<feature type="transmembrane region" description="Helical" evidence="1">
    <location>
        <begin position="97"/>
        <end position="117"/>
    </location>
</feature>
<protein>
    <recommendedName>
        <fullName evidence="4">DUF1634 domain-containing protein</fullName>
    </recommendedName>
</protein>
<keyword evidence="3" id="KW-1185">Reference proteome</keyword>
<dbReference type="STRING" id="907931.GCA_000165675_01365"/>
<name>A0A4R5NAL1_9LACO</name>